<dbReference type="AlphaFoldDB" id="A0A8J8SXE8"/>
<feature type="compositionally biased region" description="Polar residues" evidence="1">
    <location>
        <begin position="569"/>
        <end position="583"/>
    </location>
</feature>
<dbReference type="Proteomes" id="UP000785679">
    <property type="component" value="Unassembled WGS sequence"/>
</dbReference>
<dbReference type="EMBL" id="RRYP01017311">
    <property type="protein sequence ID" value="TNV74195.1"/>
    <property type="molecule type" value="Genomic_DNA"/>
</dbReference>
<sequence>MTVYDIKKRIQERFGCAPDKQLLKLGTILLTDTYLIRQIPSDESQRFPEKAVHASQGREKGRLLQLRLCKRQCVFKISVVDNGCMQDLILPVHCSCSVYALKQMIGQHLKITDREQVLQISGEHAQMYLCGVNGQDNKKDNGQLSSDSKPTSIVLTKDDKFLFEYLPLTPFVEEELRKKDEQSKSINQELGKDKNHLGAGKEKSSGPYLDTFNMKVIEAELVSNQQQTSSQPASAIKLPEFPLQLIVKRINPTTNKVSVGLDFTFNALRNVKRVGWKGDAPWFREVMDGMTWFAYCKNSSCAAHKQMFTVSRGYGIFKMSKDVNEMSCPVCTTKNFELRNVGFVNCEWALKGKLLYKAESRVFGEGQTYDGKLYTFKEANYTKVFEQLEIMAKKQKDTKIVNNSETYTESSVSLTNRQMAQPGGTDMPGPLQVNPQGLAPISHQNDQDVIIITESDRSKLQSGIGNNNNASILVSQSNKDGATSKQHVVPPISGNNQLALVKLPTKNHAKPLILQGNTSSRISHPIAVQQQPQSLAQSFVWLACNKCGTAKDAKNGDAHDMEVAPLNSGAGTLQKTGVDSQDVSQDEGEYEGEDGNKCAIF</sequence>
<evidence type="ECO:0000313" key="2">
    <source>
        <dbReference type="EMBL" id="TNV74195.1"/>
    </source>
</evidence>
<gene>
    <name evidence="2" type="ORF">FGO68_gene13973</name>
</gene>
<evidence type="ECO:0000256" key="1">
    <source>
        <dbReference type="SAM" id="MobiDB-lite"/>
    </source>
</evidence>
<proteinExistence type="predicted"/>
<evidence type="ECO:0000313" key="3">
    <source>
        <dbReference type="Proteomes" id="UP000785679"/>
    </source>
</evidence>
<reference evidence="2" key="1">
    <citation type="submission" date="2019-06" db="EMBL/GenBank/DDBJ databases">
        <authorList>
            <person name="Zheng W."/>
        </authorList>
    </citation>
    <scope>NUCLEOTIDE SEQUENCE</scope>
    <source>
        <strain evidence="2">QDHG01</strain>
    </source>
</reference>
<dbReference type="CDD" id="cd17039">
    <property type="entry name" value="Ubl_ubiquitin_like"/>
    <property type="match status" value="1"/>
</dbReference>
<comment type="caution">
    <text evidence="2">The sequence shown here is derived from an EMBL/GenBank/DDBJ whole genome shotgun (WGS) entry which is preliminary data.</text>
</comment>
<feature type="region of interest" description="Disordered" evidence="1">
    <location>
        <begin position="563"/>
        <end position="595"/>
    </location>
</feature>
<dbReference type="OrthoDB" id="428577at2759"/>
<protein>
    <submittedName>
        <fullName evidence="2">Uncharacterized protein</fullName>
    </submittedName>
</protein>
<keyword evidence="3" id="KW-1185">Reference proteome</keyword>
<organism evidence="2 3">
    <name type="scientific">Halteria grandinella</name>
    <dbReference type="NCBI Taxonomy" id="5974"/>
    <lineage>
        <taxon>Eukaryota</taxon>
        <taxon>Sar</taxon>
        <taxon>Alveolata</taxon>
        <taxon>Ciliophora</taxon>
        <taxon>Intramacronucleata</taxon>
        <taxon>Spirotrichea</taxon>
        <taxon>Stichotrichia</taxon>
        <taxon>Sporadotrichida</taxon>
        <taxon>Halteriidae</taxon>
        <taxon>Halteria</taxon>
    </lineage>
</organism>
<name>A0A8J8SXE8_HALGN</name>
<feature type="compositionally biased region" description="Acidic residues" evidence="1">
    <location>
        <begin position="584"/>
        <end position="593"/>
    </location>
</feature>
<accession>A0A8J8SXE8</accession>